<feature type="binding site" evidence="28">
    <location>
        <position position="1282"/>
    </location>
    <ligand>
        <name>ADP</name>
        <dbReference type="ChEBI" id="CHEBI:456216"/>
    </ligand>
</feature>
<name>A0A670JSY1_PODMU</name>
<comment type="catalytic activity">
    <reaction evidence="24">
        <text>Ca(2+)(in) = Ca(2+)(out)</text>
        <dbReference type="Rhea" id="RHEA:29671"/>
        <dbReference type="ChEBI" id="CHEBI:29108"/>
    </reaction>
</comment>
<evidence type="ECO:0000256" key="27">
    <source>
        <dbReference type="PIRSR" id="PIRSR629601-1"/>
    </source>
</evidence>
<feature type="binding site" evidence="29">
    <location>
        <position position="1468"/>
    </location>
    <ligand>
        <name>Zn(2+)</name>
        <dbReference type="ChEBI" id="CHEBI:29105"/>
    </ligand>
</feature>
<evidence type="ECO:0000313" key="33">
    <source>
        <dbReference type="Proteomes" id="UP000472272"/>
    </source>
</evidence>
<feature type="active site" description="Proton acceptor" evidence="27">
    <location>
        <position position="1425"/>
    </location>
</feature>
<evidence type="ECO:0000259" key="31">
    <source>
        <dbReference type="PROSITE" id="PS51158"/>
    </source>
</evidence>
<keyword evidence="28" id="KW-0547">Nucleotide-binding</keyword>
<organism evidence="32 33">
    <name type="scientific">Podarcis muralis</name>
    <name type="common">Wall lizard</name>
    <name type="synonym">Lacerta muralis</name>
    <dbReference type="NCBI Taxonomy" id="64176"/>
    <lineage>
        <taxon>Eukaryota</taxon>
        <taxon>Metazoa</taxon>
        <taxon>Chordata</taxon>
        <taxon>Craniata</taxon>
        <taxon>Vertebrata</taxon>
        <taxon>Euteleostomi</taxon>
        <taxon>Lepidosauria</taxon>
        <taxon>Squamata</taxon>
        <taxon>Bifurcata</taxon>
        <taxon>Unidentata</taxon>
        <taxon>Episquamata</taxon>
        <taxon>Laterata</taxon>
        <taxon>Lacertibaenia</taxon>
        <taxon>Lacertidae</taxon>
        <taxon>Podarcis</taxon>
    </lineage>
</organism>
<evidence type="ECO:0000256" key="3">
    <source>
        <dbReference type="ARBA" id="ARBA00012513"/>
    </source>
</evidence>
<dbReference type="InterPro" id="IPR057366">
    <property type="entry name" value="TRPM-like"/>
</dbReference>
<keyword evidence="11 30" id="KW-0812">Transmembrane</keyword>
<dbReference type="GO" id="GO:0005262">
    <property type="term" value="F:calcium channel activity"/>
    <property type="evidence" value="ECO:0007669"/>
    <property type="project" value="UniProtKB-KW"/>
</dbReference>
<dbReference type="Pfam" id="PF02816">
    <property type="entry name" value="Alpha_kinase"/>
    <property type="match status" value="1"/>
</dbReference>
<dbReference type="GO" id="GO:0005886">
    <property type="term" value="C:plasma membrane"/>
    <property type="evidence" value="ECO:0007669"/>
    <property type="project" value="UniProtKB-SubCell"/>
</dbReference>
<evidence type="ECO:0000256" key="25">
    <source>
        <dbReference type="ARBA" id="ARBA00047899"/>
    </source>
</evidence>
<dbReference type="Proteomes" id="UP000472272">
    <property type="component" value="Chromosome 14"/>
</dbReference>
<evidence type="ECO:0000256" key="26">
    <source>
        <dbReference type="ARBA" id="ARBA00048679"/>
    </source>
</evidence>
<keyword evidence="13" id="KW-0418">Kinase</keyword>
<feature type="transmembrane region" description="Helical" evidence="30">
    <location>
        <begin position="911"/>
        <end position="930"/>
    </location>
</feature>
<evidence type="ECO:0000256" key="7">
    <source>
        <dbReference type="ARBA" id="ARBA00022553"/>
    </source>
</evidence>
<evidence type="ECO:0000256" key="19">
    <source>
        <dbReference type="ARBA" id="ARBA00023242"/>
    </source>
</evidence>
<dbReference type="InterPro" id="IPR004166">
    <property type="entry name" value="a-kinase_dom"/>
</dbReference>
<evidence type="ECO:0000256" key="17">
    <source>
        <dbReference type="ARBA" id="ARBA00023065"/>
    </source>
</evidence>
<feature type="transmembrane region" description="Helical" evidence="30">
    <location>
        <begin position="869"/>
        <end position="890"/>
    </location>
</feature>
<evidence type="ECO:0000256" key="13">
    <source>
        <dbReference type="ARBA" id="ARBA00022777"/>
    </source>
</evidence>
<evidence type="ECO:0000256" key="16">
    <source>
        <dbReference type="ARBA" id="ARBA00022989"/>
    </source>
</evidence>
<keyword evidence="28" id="KW-0067">ATP-binding</keyword>
<evidence type="ECO:0000256" key="28">
    <source>
        <dbReference type="PIRSR" id="PIRSR629601-2"/>
    </source>
</evidence>
<dbReference type="InterPro" id="IPR037162">
    <property type="entry name" value="TRPM_tetra_sf"/>
</dbReference>
<feature type="binding site" evidence="29">
    <location>
        <position position="1470"/>
    </location>
    <ligand>
        <name>Zn(2+)</name>
        <dbReference type="ChEBI" id="CHEBI:29105"/>
    </ligand>
</feature>
<dbReference type="Gene3D" id="3.20.200.10">
    <property type="entry name" value="MHCK/EF2 kinase"/>
    <property type="match status" value="1"/>
</dbReference>
<comment type="cofactor">
    <cofactor evidence="29">
        <name>Zn(2+)</name>
        <dbReference type="ChEBI" id="CHEBI:29105"/>
    </cofactor>
    <text evidence="29">Binds 1 zinc ion per subunit.</text>
</comment>
<comment type="similarity">
    <text evidence="21">In the C-terminal section; belongs to the protein kinase superfamily. Alpha-type protein kinase family. ALPK subfamily.</text>
</comment>
<evidence type="ECO:0000256" key="8">
    <source>
        <dbReference type="ARBA" id="ARBA00022568"/>
    </source>
</evidence>
<feature type="domain" description="Alpha-type protein kinase" evidence="31">
    <location>
        <begin position="1252"/>
        <end position="1482"/>
    </location>
</feature>
<dbReference type="SUPFAM" id="SSF56112">
    <property type="entry name" value="Protein kinase-like (PK-like)"/>
    <property type="match status" value="1"/>
</dbReference>
<keyword evidence="19" id="KW-0539">Nucleus</keyword>
<evidence type="ECO:0000256" key="12">
    <source>
        <dbReference type="ARBA" id="ARBA00022723"/>
    </source>
</evidence>
<feature type="transmembrane region" description="Helical" evidence="30">
    <location>
        <begin position="835"/>
        <end position="857"/>
    </location>
</feature>
<feature type="transmembrane region" description="Helical" evidence="30">
    <location>
        <begin position="768"/>
        <end position="790"/>
    </location>
</feature>
<evidence type="ECO:0000256" key="4">
    <source>
        <dbReference type="ARBA" id="ARBA00022448"/>
    </source>
</evidence>
<dbReference type="CDD" id="cd16971">
    <property type="entry name" value="Alpha_kinase_ChaK1_TRMP7"/>
    <property type="match status" value="1"/>
</dbReference>
<evidence type="ECO:0000256" key="22">
    <source>
        <dbReference type="ARBA" id="ARBA00034269"/>
    </source>
</evidence>
<dbReference type="InterPro" id="IPR041491">
    <property type="entry name" value="TRPM_SLOG"/>
</dbReference>
<evidence type="ECO:0000256" key="9">
    <source>
        <dbReference type="ARBA" id="ARBA00022673"/>
    </source>
</evidence>
<evidence type="ECO:0000256" key="2">
    <source>
        <dbReference type="ARBA" id="ARBA00004651"/>
    </source>
</evidence>
<evidence type="ECO:0000256" key="29">
    <source>
        <dbReference type="PIRSR" id="PIRSR629601-3"/>
    </source>
</evidence>
<dbReference type="Pfam" id="PF16519">
    <property type="entry name" value="TRPM_tetra"/>
    <property type="match status" value="1"/>
</dbReference>
<keyword evidence="6" id="KW-0723">Serine/threonine-protein kinase</keyword>
<evidence type="ECO:0000256" key="6">
    <source>
        <dbReference type="ARBA" id="ARBA00022527"/>
    </source>
</evidence>
<evidence type="ECO:0000256" key="11">
    <source>
        <dbReference type="ARBA" id="ARBA00022692"/>
    </source>
</evidence>
<keyword evidence="33" id="KW-1185">Reference proteome</keyword>
<feature type="binding site" evidence="29">
    <location>
        <position position="1474"/>
    </location>
    <ligand>
        <name>Zn(2+)</name>
        <dbReference type="ChEBI" id="CHEBI:29105"/>
    </ligand>
</feature>
<dbReference type="Gene3D" id="1.20.5.1010">
    <property type="entry name" value="TRPM, tetramerisation domain"/>
    <property type="match status" value="1"/>
</dbReference>
<dbReference type="PANTHER" id="PTHR13800:SF8">
    <property type="entry name" value="TRANSIENT RECEPTOR POTENTIAL CATION CHANNEL SUBFAMILY M MEMBER 7"/>
    <property type="match status" value="1"/>
</dbReference>
<dbReference type="GO" id="GO:0055080">
    <property type="term" value="P:monoatomic cation homeostasis"/>
    <property type="evidence" value="ECO:0007669"/>
    <property type="project" value="TreeGrafter"/>
</dbReference>
<sequence length="1513" mass="172756">MRLDFSYCKDRPSQKSWIENTFNKRECVYIIPSSKDPHSLCNYLLCSSPIPQIAMIICRCCCGRLVRQHACFTASLAMKYSDVKLGENLNQEVEEWSVEKHTEQSSTDAYGIINFQGGSHSYRAKYVRLSYDTRPEAILQLMLKEWQMELPKLVVSVHGGMQKFELHPRIKQLLGKGLIKAAVTTGAWIITGGVNTGVAKHVGDALKEHASRSSRKICTIGIAPWGVIENRNDLVGRDVVAPYQTLLNPLSKLNVLNNLHSHFILVDDGTVGKYGAEVKLRRELEKTINLQRIHARIGQGVPVVALIFEGGPNVILTVLEYLQENPPVPVVVCEGTGRAADILAYYCLLKVASVQGFFSAPLLFESVFCVCFLGTNASAFDQLVLTLAWDRVDIAKNHVFVYGQQWLVGSLEQAMLDALVMDRVAFVKLLIENGVSMHKFLTIPRLEELYNTKQGPTNPALLHLVRDVKQGNLPPGYKLTLIDVGLVVEYLMGGTYRCTYTRKRFRVIYNSLSGSNRADNTSEEGKKKQTKDDIVDIDDPETRRFPYPLNELLLWAVLMKRQKMALFFWQHGEESMAKALVACKLYRSMAYESKQSDLVDDTSEELKQYSNEFGQLAVELLEQSFRQDETMAMKLLTYELKNWSNATCLKLAVSSRLRPFVAHTCTQMLLSDMWMGRLNMRKNSWYKVILSILLPPTILMLEYKTKAEMSHIPQSQDAHQMTMEDMFKEVRVLDSTEGKHDMEATVKPKRLPITRKFYAFYHAPIVKFWFNTLAYLGFLMLYTFVILVKMEELPSIQEWIVIAYIFTLAVEKIREIFMSEAGKISQKTKVWFNDYFNVSDTLAIITFFIGFGLRFGAQGNFSEDTYNSNYVFVAGRLTYCLNIIFWYVRLLDFLAVNQHAGPYVMMIGKMVANMFYIVVIMALVLLSFGVPRKAILYPNEKPSWVLARDIVFRPYWMIFGEVYAYEIDVCANDSQTIIPCVTGAWLTPFLQAVYLFVQYIIMVNLLIAFFKYVFHILMKAISNIVWKYQRYHFVMHITRSLSSSEMDCFFHSLELFLTEEDQKKLHDFEELCVEMYFNEKDDKFHSGSEERIRVTSERVEQMCIQIKEVSDRVNYIKRSLHSLDTQIGHLQDLSALTVDTLKTLTAQKASEASKVHNEITRELSISKHLAQNPIDDGPLRSSMWRKHSIGNVFGSSFPQGVAASSSSMNFSVFTAVERNNLMRLSQSIPFTPVPPRGEPVTVYRLEESSPNILNNSMSSWSQLGLCAKIEFLSKEEMGGGLRRALKVACTWSEYDILKSGHLYIIKSFLPEVVNTWSSIYKEDTVLHLCLREIQQQRAAQKLTFAFNQMKPKSIPYSPRFLEAFLLYCHSAGQWFAIEECMTGEFRKYNNNNGDEIIPTNMLEEVMLAFSHWTYEYTRGELLVLDLQGVGENLTDPSVIKAEEKRSSDMVFGPANLGEDAIKNFRAKHHCNSCCRKLKLPGTNYPEITNLGLKLLDRLISYASCATPTAHSAG</sequence>
<protein>
    <recommendedName>
        <fullName evidence="3">non-specific serine/threonine protein kinase</fullName>
        <ecNumber evidence="3">2.7.11.1</ecNumber>
    </recommendedName>
</protein>
<dbReference type="GO" id="GO:0051262">
    <property type="term" value="P:protein tetramerization"/>
    <property type="evidence" value="ECO:0007669"/>
    <property type="project" value="InterPro"/>
</dbReference>
<dbReference type="GO" id="GO:0004674">
    <property type="term" value="F:protein serine/threonine kinase activity"/>
    <property type="evidence" value="ECO:0007669"/>
    <property type="project" value="UniProtKB-KW"/>
</dbReference>
<dbReference type="Gene3D" id="3.30.200.20">
    <property type="entry name" value="Phosphorylase Kinase, domain 1"/>
    <property type="match status" value="1"/>
</dbReference>
<dbReference type="FunFam" id="1.20.5.1010:FF:000002">
    <property type="entry name" value="Transient receptor potential cation channel subfamily M member 7"/>
    <property type="match status" value="1"/>
</dbReference>
<evidence type="ECO:0000256" key="14">
    <source>
        <dbReference type="ARBA" id="ARBA00022833"/>
    </source>
</evidence>
<evidence type="ECO:0000256" key="30">
    <source>
        <dbReference type="SAM" id="Phobius"/>
    </source>
</evidence>
<evidence type="ECO:0000256" key="24">
    <source>
        <dbReference type="ARBA" id="ARBA00036634"/>
    </source>
</evidence>
<feature type="binding site" evidence="28">
    <location>
        <position position="1427"/>
    </location>
    <ligand>
        <name>ADP</name>
        <dbReference type="ChEBI" id="CHEBI:456216"/>
    </ligand>
</feature>
<comment type="catalytic activity">
    <reaction evidence="25">
        <text>L-threonyl-[protein] + ATP = O-phospho-L-threonyl-[protein] + ADP + H(+)</text>
        <dbReference type="Rhea" id="RHEA:46608"/>
        <dbReference type="Rhea" id="RHEA-COMP:11060"/>
        <dbReference type="Rhea" id="RHEA-COMP:11605"/>
        <dbReference type="ChEBI" id="CHEBI:15378"/>
        <dbReference type="ChEBI" id="CHEBI:30013"/>
        <dbReference type="ChEBI" id="CHEBI:30616"/>
        <dbReference type="ChEBI" id="CHEBI:61977"/>
        <dbReference type="ChEBI" id="CHEBI:456216"/>
        <dbReference type="EC" id="2.7.11.1"/>
    </reaction>
</comment>
<keyword evidence="9" id="KW-0107">Calcium channel</keyword>
<reference evidence="32 33" key="1">
    <citation type="journal article" date="2019" name="Proc. Natl. Acad. Sci. U.S.A.">
        <title>Regulatory changes in pterin and carotenoid genes underlie balanced color polymorphisms in the wall lizard.</title>
        <authorList>
            <person name="Andrade P."/>
            <person name="Pinho C."/>
            <person name="Perez I de Lanuza G."/>
            <person name="Afonso S."/>
            <person name="Brejcha J."/>
            <person name="Rubin C.J."/>
            <person name="Wallerman O."/>
            <person name="Pereira P."/>
            <person name="Sabatino S.J."/>
            <person name="Bellati A."/>
            <person name="Pellitteri-Rosa D."/>
            <person name="Bosakova Z."/>
            <person name="Bunikis I."/>
            <person name="Carretero M.A."/>
            <person name="Feiner N."/>
            <person name="Marsik P."/>
            <person name="Pauperio F."/>
            <person name="Salvi D."/>
            <person name="Soler L."/>
            <person name="While G.M."/>
            <person name="Uller T."/>
            <person name="Font E."/>
            <person name="Andersson L."/>
            <person name="Carneiro M."/>
        </authorList>
    </citation>
    <scope>NUCLEOTIDE SEQUENCE</scope>
</reference>
<dbReference type="InterPro" id="IPR029601">
    <property type="entry name" value="TRPM7_a-kinase_dom"/>
</dbReference>
<evidence type="ECO:0000256" key="1">
    <source>
        <dbReference type="ARBA" id="ARBA00004123"/>
    </source>
</evidence>
<keyword evidence="12 29" id="KW-0479">Metal-binding</keyword>
<feature type="binding site" evidence="28">
    <location>
        <begin position="1452"/>
        <end position="1458"/>
    </location>
    <ligand>
        <name>ADP</name>
        <dbReference type="ChEBI" id="CHEBI:456216"/>
    </ligand>
</feature>
<comment type="catalytic activity">
    <reaction evidence="26">
        <text>L-seryl-[protein] + ATP = O-phospho-L-seryl-[protein] + ADP + H(+)</text>
        <dbReference type="Rhea" id="RHEA:17989"/>
        <dbReference type="Rhea" id="RHEA-COMP:9863"/>
        <dbReference type="Rhea" id="RHEA-COMP:11604"/>
        <dbReference type="ChEBI" id="CHEBI:15378"/>
        <dbReference type="ChEBI" id="CHEBI:29999"/>
        <dbReference type="ChEBI" id="CHEBI:30616"/>
        <dbReference type="ChEBI" id="CHEBI:83421"/>
        <dbReference type="ChEBI" id="CHEBI:456216"/>
        <dbReference type="EC" id="2.7.11.1"/>
    </reaction>
</comment>
<keyword evidence="10" id="KW-0808">Transferase</keyword>
<dbReference type="GO" id="GO:0005524">
    <property type="term" value="F:ATP binding"/>
    <property type="evidence" value="ECO:0007669"/>
    <property type="project" value="UniProtKB-KW"/>
</dbReference>
<accession>A0A670JSY1</accession>
<dbReference type="Ensembl" id="ENSPMRT00000028622.1">
    <property type="protein sequence ID" value="ENSPMRP00000026980.1"/>
    <property type="gene ID" value="ENSPMRG00000016586.1"/>
</dbReference>
<keyword evidence="7" id="KW-0597">Phosphoprotein</keyword>
<dbReference type="FunFam" id="3.30.200.20:FF:000129">
    <property type="entry name" value="Transient receptor potential cation channel, subfamily M, member 7"/>
    <property type="match status" value="1"/>
</dbReference>
<dbReference type="InterPro" id="IPR011009">
    <property type="entry name" value="Kinase-like_dom_sf"/>
</dbReference>
<dbReference type="InterPro" id="IPR050927">
    <property type="entry name" value="TRPM"/>
</dbReference>
<dbReference type="SMART" id="SM00811">
    <property type="entry name" value="Alpha_kinase"/>
    <property type="match status" value="1"/>
</dbReference>
<keyword evidence="14 29" id="KW-0862">Zinc</keyword>
<evidence type="ECO:0000256" key="5">
    <source>
        <dbReference type="ARBA" id="ARBA00022475"/>
    </source>
</evidence>
<keyword evidence="17" id="KW-0406">Ion transport</keyword>
<comment type="catalytic activity">
    <reaction evidence="22">
        <text>Mg(2+)(in) = Mg(2+)(out)</text>
        <dbReference type="Rhea" id="RHEA:29827"/>
        <dbReference type="ChEBI" id="CHEBI:18420"/>
    </reaction>
</comment>
<keyword evidence="18 30" id="KW-0472">Membrane</keyword>
<reference evidence="32" key="3">
    <citation type="submission" date="2025-09" db="UniProtKB">
        <authorList>
            <consortium name="Ensembl"/>
        </authorList>
    </citation>
    <scope>IDENTIFICATION</scope>
</reference>
<dbReference type="PROSITE" id="PS51158">
    <property type="entry name" value="ALPHA_KINASE"/>
    <property type="match status" value="1"/>
</dbReference>
<keyword evidence="15" id="KW-0106">Calcium</keyword>
<comment type="subcellular location">
    <subcellularLocation>
        <location evidence="2">Cell membrane</location>
        <topology evidence="2">Multi-pass membrane protein</topology>
    </subcellularLocation>
    <subcellularLocation>
        <location evidence="1">Nucleus</location>
    </subcellularLocation>
</comment>
<keyword evidence="5" id="KW-1003">Cell membrane</keyword>
<dbReference type="PANTHER" id="PTHR13800">
    <property type="entry name" value="TRANSIENT RECEPTOR POTENTIAL CATION CHANNEL, SUBFAMILY M, MEMBER 6"/>
    <property type="match status" value="1"/>
</dbReference>
<keyword evidence="8" id="KW-0109">Calcium transport</keyword>
<evidence type="ECO:0000256" key="21">
    <source>
        <dbReference type="ARBA" id="ARBA00025760"/>
    </source>
</evidence>
<evidence type="ECO:0000256" key="23">
    <source>
        <dbReference type="ARBA" id="ARBA00034634"/>
    </source>
</evidence>
<dbReference type="EC" id="2.7.11.1" evidence="3"/>
<evidence type="ECO:0000313" key="32">
    <source>
        <dbReference type="Ensembl" id="ENSPMRP00000026980.1"/>
    </source>
</evidence>
<dbReference type="GO" id="GO:0046872">
    <property type="term" value="F:metal ion binding"/>
    <property type="evidence" value="ECO:0007669"/>
    <property type="project" value="UniProtKB-KW"/>
</dbReference>
<evidence type="ECO:0000256" key="18">
    <source>
        <dbReference type="ARBA" id="ARBA00023136"/>
    </source>
</evidence>
<evidence type="ECO:0000256" key="20">
    <source>
        <dbReference type="ARBA" id="ARBA00023303"/>
    </source>
</evidence>
<keyword evidence="20" id="KW-0407">Ion channel</keyword>
<reference evidence="32" key="2">
    <citation type="submission" date="2025-08" db="UniProtKB">
        <authorList>
            <consortium name="Ensembl"/>
        </authorList>
    </citation>
    <scope>IDENTIFICATION</scope>
</reference>
<dbReference type="Pfam" id="PF25508">
    <property type="entry name" value="TRPM2"/>
    <property type="match status" value="1"/>
</dbReference>
<dbReference type="InterPro" id="IPR032415">
    <property type="entry name" value="TRPM_tetra"/>
</dbReference>
<dbReference type="GeneTree" id="ENSGT00940000157091"/>
<feature type="binding site" evidence="29">
    <location>
        <position position="1411"/>
    </location>
    <ligand>
        <name>Zn(2+)</name>
        <dbReference type="ChEBI" id="CHEBI:29105"/>
    </ligand>
</feature>
<evidence type="ECO:0000256" key="10">
    <source>
        <dbReference type="ARBA" id="ARBA00022679"/>
    </source>
</evidence>
<proteinExistence type="inferred from homology"/>
<gene>
    <name evidence="32" type="primary">TRPM7</name>
</gene>
<keyword evidence="16 30" id="KW-1133">Transmembrane helix</keyword>
<dbReference type="Pfam" id="PF18139">
    <property type="entry name" value="LSDAT_euk"/>
    <property type="match status" value="1"/>
</dbReference>
<evidence type="ECO:0000256" key="15">
    <source>
        <dbReference type="ARBA" id="ARBA00022837"/>
    </source>
</evidence>
<feature type="binding site" evidence="28">
    <location>
        <position position="1435"/>
    </location>
    <ligand>
        <name>ADP</name>
        <dbReference type="ChEBI" id="CHEBI:456216"/>
    </ligand>
</feature>
<comment type="catalytic activity">
    <reaction evidence="23">
        <text>Zn(2+)(in) = Zn(2+)(out)</text>
        <dbReference type="Rhea" id="RHEA:29351"/>
        <dbReference type="ChEBI" id="CHEBI:29105"/>
    </reaction>
</comment>
<feature type="binding site" evidence="28">
    <location>
        <position position="1306"/>
    </location>
    <ligand>
        <name>ADP</name>
        <dbReference type="ChEBI" id="CHEBI:456216"/>
    </ligand>
</feature>
<keyword evidence="4" id="KW-0813">Transport</keyword>
<feature type="binding site" evidence="28">
    <location>
        <position position="1378"/>
    </location>
    <ligand>
        <name>ADP</name>
        <dbReference type="ChEBI" id="CHEBI:456216"/>
    </ligand>
</feature>